<dbReference type="GeneID" id="102028389"/>
<feature type="region of interest" description="Disordered" evidence="1">
    <location>
        <begin position="1"/>
        <end position="38"/>
    </location>
</feature>
<dbReference type="RefSeq" id="XP_005398210.1">
    <property type="nucleotide sequence ID" value="XM_005398153.2"/>
</dbReference>
<gene>
    <name evidence="2" type="primary">LOC102028389</name>
</gene>
<dbReference type="PANTHER" id="PTHR22035">
    <property type="entry name" value="COILED-COIL DOMAIN-CONTAINING PROTEIN 7"/>
    <property type="match status" value="1"/>
</dbReference>
<evidence type="ECO:0000256" key="1">
    <source>
        <dbReference type="SAM" id="MobiDB-lite"/>
    </source>
</evidence>
<reference evidence="2" key="2">
    <citation type="submission" date="2025-09" db="UniProtKB">
        <authorList>
            <consortium name="Ensembl"/>
        </authorList>
    </citation>
    <scope>IDENTIFICATION</scope>
</reference>
<dbReference type="Pfam" id="PF15368">
    <property type="entry name" value="BioT2"/>
    <property type="match status" value="1"/>
</dbReference>
<evidence type="ECO:0000313" key="3">
    <source>
        <dbReference type="Proteomes" id="UP000694398"/>
    </source>
</evidence>
<feature type="compositionally biased region" description="Basic and acidic residues" evidence="1">
    <location>
        <begin position="326"/>
        <end position="363"/>
    </location>
</feature>
<evidence type="ECO:0000313" key="2">
    <source>
        <dbReference type="Ensembl" id="ENSCLAP00000006376.1"/>
    </source>
</evidence>
<dbReference type="GeneTree" id="ENSGT00390000009751"/>
<dbReference type="InterPro" id="IPR029272">
    <property type="entry name" value="CCDC7"/>
</dbReference>
<dbReference type="OMA" id="NMPQVQK"/>
<keyword evidence="3" id="KW-1185">Reference proteome</keyword>
<sequence length="475" mass="54205">MKPANLLPGTSNKLPDIPELTYKRGQLKSPSLPKTKEKHSAKFVQNKTEPMILQSPPTAESILRYALPIPSSKTNELVGEDEVNRIIKHLKMVVSTLEKAYGFSFENAELVVKPEQEDLSVSVGDDMNSFLVCCSQFAAQLEEAVKEEHHILESLFKWFQRQVNQMEEISKDHNISEEDLPAPDKSITANISQVVKLMQKLHALRHYFTDGAKYSLKSMMPMPVRDEEKPSKKVDSYESVEQQIKEFIKTHSTEESVDVSATEPPAASSMTSQVNEMLKIFEKQANELERAKNDQSLLEAKCKQMQSDFESLLEEKSVMENELQKLKDTEKSTQKTKPTHDQTKKTVKTEKKKDKEKLEDSEQKTTVAQQLKMKEDLLQVQKVADDLKIENKALQEQLKQALLEAERTKRQLNDALSQGAEFNKRDQNNRIVEMGMDKIKATSKINSHGQKTNDKVQEYPQTSAVQSQRPIEERS</sequence>
<dbReference type="Proteomes" id="UP000694398">
    <property type="component" value="Unassembled WGS sequence"/>
</dbReference>
<feature type="compositionally biased region" description="Polar residues" evidence="1">
    <location>
        <begin position="459"/>
        <end position="469"/>
    </location>
</feature>
<accession>A0A8C2V1G8</accession>
<feature type="region of interest" description="Disordered" evidence="1">
    <location>
        <begin position="326"/>
        <end position="367"/>
    </location>
</feature>
<organism evidence="2 3">
    <name type="scientific">Chinchilla lanigera</name>
    <name type="common">Long-tailed chinchilla</name>
    <name type="synonym">Chinchilla villidera</name>
    <dbReference type="NCBI Taxonomy" id="34839"/>
    <lineage>
        <taxon>Eukaryota</taxon>
        <taxon>Metazoa</taxon>
        <taxon>Chordata</taxon>
        <taxon>Craniata</taxon>
        <taxon>Vertebrata</taxon>
        <taxon>Euteleostomi</taxon>
        <taxon>Mammalia</taxon>
        <taxon>Eutheria</taxon>
        <taxon>Euarchontoglires</taxon>
        <taxon>Glires</taxon>
        <taxon>Rodentia</taxon>
        <taxon>Hystricomorpha</taxon>
        <taxon>Chinchillidae</taxon>
        <taxon>Chinchilla</taxon>
    </lineage>
</organism>
<feature type="region of interest" description="Disordered" evidence="1">
    <location>
        <begin position="441"/>
        <end position="475"/>
    </location>
</feature>
<feature type="region of interest" description="Disordered" evidence="1">
    <location>
        <begin position="251"/>
        <end position="271"/>
    </location>
</feature>
<proteinExistence type="predicted"/>
<dbReference type="PANTHER" id="PTHR22035:SF4">
    <property type="entry name" value="COILED-COIL DOMAIN-CONTAINING PROTEIN 7"/>
    <property type="match status" value="1"/>
</dbReference>
<protein>
    <submittedName>
        <fullName evidence="2">Coiled-coil domain-containing protein 7-like</fullName>
    </submittedName>
</protein>
<dbReference type="OrthoDB" id="9048348at2759"/>
<reference evidence="2" key="1">
    <citation type="submission" date="2025-08" db="UniProtKB">
        <authorList>
            <consortium name="Ensembl"/>
        </authorList>
    </citation>
    <scope>IDENTIFICATION</scope>
</reference>
<dbReference type="Ensembl" id="ENSCLAT00000006482.1">
    <property type="protein sequence ID" value="ENSCLAP00000006376.1"/>
    <property type="gene ID" value="ENSCLAG00000004507.1"/>
</dbReference>
<name>A0A8C2V1G8_CHILA</name>
<dbReference type="AlphaFoldDB" id="A0A8C2V1G8"/>